<proteinExistence type="predicted"/>
<dbReference type="EMBL" id="CACRTV010000014">
    <property type="protein sequence ID" value="VYT73051.1"/>
    <property type="molecule type" value="Genomic_DNA"/>
</dbReference>
<dbReference type="RefSeq" id="WP_421757162.1">
    <property type="nucleotide sequence ID" value="NZ_CACRTV010000014.1"/>
</dbReference>
<protein>
    <recommendedName>
        <fullName evidence="3">LXG domain-containing protein</fullName>
    </recommendedName>
</protein>
<dbReference type="AlphaFoldDB" id="A0A6N2Z1G9"/>
<name>A0A6N2Z1G9_9CLOT</name>
<evidence type="ECO:0000313" key="2">
    <source>
        <dbReference type="EMBL" id="VYT73051.1"/>
    </source>
</evidence>
<gene>
    <name evidence="2" type="ORF">CPLFYP93_00460</name>
</gene>
<feature type="coiled-coil region" evidence="1">
    <location>
        <begin position="23"/>
        <end position="68"/>
    </location>
</feature>
<keyword evidence="1" id="KW-0175">Coiled coil</keyword>
<accession>A0A6N2Z1G9</accession>
<organism evidence="2">
    <name type="scientific">Clostridium paraputrificum</name>
    <dbReference type="NCBI Taxonomy" id="29363"/>
    <lineage>
        <taxon>Bacteria</taxon>
        <taxon>Bacillati</taxon>
        <taxon>Bacillota</taxon>
        <taxon>Clostridia</taxon>
        <taxon>Eubacteriales</taxon>
        <taxon>Clostridiaceae</taxon>
        <taxon>Clostridium</taxon>
    </lineage>
</organism>
<evidence type="ECO:0008006" key="3">
    <source>
        <dbReference type="Google" id="ProtNLM"/>
    </source>
</evidence>
<sequence length="635" mass="72735">MKSDLRLNFGVLEDIAEKTMKYKESLETVKEVLENVNNKIDENEGKAIDELRKGYKDINEDLDRCLEEVDDIYDIMNRYTDEMQSIITPKKKNDIMRVDRTDIWWNQQSIMEACQSVQFLRWNISTYRSFINPFADDDVVENEENNYNKMKCIWDEINSCGYKLSSYIDEMNRLFNSKIVVFENRDDDYKGEVKSRLYDKYTSGFERFIDVGSDTINFVIDTVRGFSMSIYDMLVGIVNLCKSIMCLPGSAVAFVYDKITGEVPDCLKDSYEYEKNFLGGISSVVKDPTLLVEGIAQGVSDAYEEEGIAYCFGYGAGEVAQFVVGSKLASKLKGGKVKSSAFGYMDAYDALRYNQYWDDVAKGLYNNPYGGKLSLDEISRMQCGFDKIAQKNWEYELGLDRYNNRILDYHNENPINNAIKGVSKAEINTAEGIKNIINRKGYSVDDFAKLLHPDRMLTDSEKVLVDSIRKEIGLPSADTLMCKTIPQSDIYKYLYNEYDGVRGFTAVEEHGANLKTLLDKYNGSRLDYNNTAFKTTTGVDGISQSVGLPDKFYRTIEYKVNDVDKISIPDWKAKADDYPYTGKAFTGSTDVVLPEYFQESRKFVNGDVLNIIDSQSCQVIRKFKYNIKFGWIDFN</sequence>
<evidence type="ECO:0000256" key="1">
    <source>
        <dbReference type="SAM" id="Coils"/>
    </source>
</evidence>
<reference evidence="2" key="1">
    <citation type="submission" date="2019-11" db="EMBL/GenBank/DDBJ databases">
        <authorList>
            <person name="Feng L."/>
        </authorList>
    </citation>
    <scope>NUCLEOTIDE SEQUENCE</scope>
    <source>
        <strain evidence="2">CParaputrificumLFYP93</strain>
    </source>
</reference>